<gene>
    <name evidence="2" type="ORF">EJ903_25980</name>
</gene>
<accession>A0A3S0JDN8</accession>
<protein>
    <submittedName>
        <fullName evidence="2">Uncharacterized protein</fullName>
    </submittedName>
</protein>
<evidence type="ECO:0000313" key="3">
    <source>
        <dbReference type="Proteomes" id="UP000277007"/>
    </source>
</evidence>
<dbReference type="EMBL" id="RXMA01000072">
    <property type="protein sequence ID" value="RTR11626.1"/>
    <property type="molecule type" value="Genomic_DNA"/>
</dbReference>
<keyword evidence="3" id="KW-1185">Reference proteome</keyword>
<dbReference type="AlphaFoldDB" id="A0A3S0JDN8"/>
<feature type="region of interest" description="Disordered" evidence="1">
    <location>
        <begin position="55"/>
        <end position="75"/>
    </location>
</feature>
<dbReference type="RefSeq" id="WP_126620769.1">
    <property type="nucleotide sequence ID" value="NZ_RXMA01000072.1"/>
</dbReference>
<proteinExistence type="predicted"/>
<name>A0A3S0JDN8_9PROT</name>
<evidence type="ECO:0000313" key="2">
    <source>
        <dbReference type="EMBL" id="RTR11626.1"/>
    </source>
</evidence>
<dbReference type="Proteomes" id="UP000277007">
    <property type="component" value="Unassembled WGS sequence"/>
</dbReference>
<feature type="compositionally biased region" description="Acidic residues" evidence="1">
    <location>
        <begin position="66"/>
        <end position="75"/>
    </location>
</feature>
<organism evidence="2 3">
    <name type="scientific">Azospirillum griseum</name>
    <dbReference type="NCBI Taxonomy" id="2496639"/>
    <lineage>
        <taxon>Bacteria</taxon>
        <taxon>Pseudomonadati</taxon>
        <taxon>Pseudomonadota</taxon>
        <taxon>Alphaproteobacteria</taxon>
        <taxon>Rhodospirillales</taxon>
        <taxon>Azospirillaceae</taxon>
        <taxon>Azospirillum</taxon>
    </lineage>
</organism>
<comment type="caution">
    <text evidence="2">The sequence shown here is derived from an EMBL/GenBank/DDBJ whole genome shotgun (WGS) entry which is preliminary data.</text>
</comment>
<sequence>MGDGDGSDWGNADRQAAYRRRRRAAGWVEYRQWLPPAVAAQVRAYAGQLLDGLAADAAPGRPAPPPDEDEDDWLA</sequence>
<reference evidence="2 3" key="1">
    <citation type="submission" date="2018-12" db="EMBL/GenBank/DDBJ databases">
        <authorList>
            <person name="Yang Y."/>
        </authorList>
    </citation>
    <scope>NUCLEOTIDE SEQUENCE [LARGE SCALE GENOMIC DNA]</scope>
    <source>
        <strain evidence="2 3">L-25-5w-1</strain>
    </source>
</reference>
<evidence type="ECO:0000256" key="1">
    <source>
        <dbReference type="SAM" id="MobiDB-lite"/>
    </source>
</evidence>